<dbReference type="Proteomes" id="UP000027222">
    <property type="component" value="Unassembled WGS sequence"/>
</dbReference>
<proteinExistence type="predicted"/>
<sequence length="75" mass="8477">MCFREVHCTRHACGHDHPQSDSRVDCGSATCRYSQSHNPSCSPKTCSYTCVQWLKPARNVVKATSPLQCNFCRRT</sequence>
<gene>
    <name evidence="1" type="ORF">GALMADRAFT_564531</name>
</gene>
<dbReference type="HOGENOM" id="CLU_180191_3_0_1"/>
<dbReference type="OrthoDB" id="2816594at2759"/>
<dbReference type="AlphaFoldDB" id="A0A067T4H6"/>
<accession>A0A067T4H6</accession>
<reference evidence="2" key="1">
    <citation type="journal article" date="2014" name="Proc. Natl. Acad. Sci. U.S.A.">
        <title>Extensive sampling of basidiomycete genomes demonstrates inadequacy of the white-rot/brown-rot paradigm for wood decay fungi.</title>
        <authorList>
            <person name="Riley R."/>
            <person name="Salamov A.A."/>
            <person name="Brown D.W."/>
            <person name="Nagy L.G."/>
            <person name="Floudas D."/>
            <person name="Held B.W."/>
            <person name="Levasseur A."/>
            <person name="Lombard V."/>
            <person name="Morin E."/>
            <person name="Otillar R."/>
            <person name="Lindquist E.A."/>
            <person name="Sun H."/>
            <person name="LaButti K.M."/>
            <person name="Schmutz J."/>
            <person name="Jabbour D."/>
            <person name="Luo H."/>
            <person name="Baker S.E."/>
            <person name="Pisabarro A.G."/>
            <person name="Walton J.D."/>
            <person name="Blanchette R.A."/>
            <person name="Henrissat B."/>
            <person name="Martin F."/>
            <person name="Cullen D."/>
            <person name="Hibbett D.S."/>
            <person name="Grigoriev I.V."/>
        </authorList>
    </citation>
    <scope>NUCLEOTIDE SEQUENCE [LARGE SCALE GENOMIC DNA]</scope>
    <source>
        <strain evidence="2">CBS 339.88</strain>
    </source>
</reference>
<organism evidence="1 2">
    <name type="scientific">Galerina marginata (strain CBS 339.88)</name>
    <dbReference type="NCBI Taxonomy" id="685588"/>
    <lineage>
        <taxon>Eukaryota</taxon>
        <taxon>Fungi</taxon>
        <taxon>Dikarya</taxon>
        <taxon>Basidiomycota</taxon>
        <taxon>Agaricomycotina</taxon>
        <taxon>Agaricomycetes</taxon>
        <taxon>Agaricomycetidae</taxon>
        <taxon>Agaricales</taxon>
        <taxon>Agaricineae</taxon>
        <taxon>Strophariaceae</taxon>
        <taxon>Galerina</taxon>
    </lineage>
</organism>
<keyword evidence="2" id="KW-1185">Reference proteome</keyword>
<dbReference type="EMBL" id="KL142382">
    <property type="protein sequence ID" value="KDR74834.1"/>
    <property type="molecule type" value="Genomic_DNA"/>
</dbReference>
<evidence type="ECO:0000313" key="2">
    <source>
        <dbReference type="Proteomes" id="UP000027222"/>
    </source>
</evidence>
<name>A0A067T4H6_GALM3</name>
<evidence type="ECO:0000313" key="1">
    <source>
        <dbReference type="EMBL" id="KDR74834.1"/>
    </source>
</evidence>
<protein>
    <submittedName>
        <fullName evidence="1">Uncharacterized protein</fullName>
    </submittedName>
</protein>